<name>A0A0P8AAQ3_9EURY</name>
<accession>A0A0P8AAQ3</accession>
<feature type="non-terminal residue" evidence="1">
    <location>
        <position position="1"/>
    </location>
</feature>
<organism evidence="1 2">
    <name type="scientific">Candidatus Methanoperedens nitratireducens</name>
    <dbReference type="NCBI Taxonomy" id="1392998"/>
    <lineage>
        <taxon>Archaea</taxon>
        <taxon>Methanobacteriati</taxon>
        <taxon>Methanobacteriota</taxon>
        <taxon>Stenosarchaea group</taxon>
        <taxon>Methanomicrobia</taxon>
        <taxon>Methanosarcinales</taxon>
        <taxon>ANME-2 cluster</taxon>
        <taxon>Candidatus Methanoperedentaceae</taxon>
        <taxon>Candidatus Methanoperedens</taxon>
    </lineage>
</organism>
<dbReference type="EMBL" id="LKCM01000466">
    <property type="protein sequence ID" value="KPQ41004.1"/>
    <property type="molecule type" value="Genomic_DNA"/>
</dbReference>
<sequence>FYLIAFNAPVIYTIDIGSEGDVDAGKDAYLRNMTSQARLTQSMSIEGDTFRNMTGSPINFYITPGNSITDEAKIMTELRFMGRT</sequence>
<dbReference type="AlphaFoldDB" id="A0A0P8AAQ3"/>
<evidence type="ECO:0000313" key="1">
    <source>
        <dbReference type="EMBL" id="KPQ41004.1"/>
    </source>
</evidence>
<gene>
    <name evidence="1" type="ORF">MPEBLZ_04453</name>
</gene>
<dbReference type="Proteomes" id="UP000050360">
    <property type="component" value="Unassembled WGS sequence"/>
</dbReference>
<comment type="caution">
    <text evidence="1">The sequence shown here is derived from an EMBL/GenBank/DDBJ whole genome shotgun (WGS) entry which is preliminary data.</text>
</comment>
<evidence type="ECO:0000313" key="2">
    <source>
        <dbReference type="Proteomes" id="UP000050360"/>
    </source>
</evidence>
<proteinExistence type="predicted"/>
<reference evidence="1 2" key="1">
    <citation type="submission" date="2015-09" db="EMBL/GenBank/DDBJ databases">
        <title>A metagenomics-based metabolic model of nitrate-dependent anaerobic oxidation of methane by Methanoperedens-like archaea.</title>
        <authorList>
            <person name="Arshad A."/>
            <person name="Speth D.R."/>
            <person name="De Graaf R.M."/>
            <person name="Op Den Camp H.J."/>
            <person name="Jetten M.S."/>
            <person name="Welte C.U."/>
        </authorList>
    </citation>
    <scope>NUCLEOTIDE SEQUENCE [LARGE SCALE GENOMIC DNA]</scope>
</reference>
<protein>
    <submittedName>
        <fullName evidence="1">Uncharacterized protein</fullName>
    </submittedName>
</protein>